<reference evidence="1" key="1">
    <citation type="submission" date="2022-08" db="EMBL/GenBank/DDBJ databases">
        <title>Genome Sequence of Lecanicillium fungicola.</title>
        <authorList>
            <person name="Buettner E."/>
        </authorList>
    </citation>
    <scope>NUCLEOTIDE SEQUENCE</scope>
    <source>
        <strain evidence="1">Babe33</strain>
    </source>
</reference>
<protein>
    <submittedName>
        <fullName evidence="1">Uncharacterized protein</fullName>
    </submittedName>
</protein>
<sequence length="220" mass="24614">MPPPDEEENAADDQEPAPGVLAAISAISAALSWYNKIYRIPLPGMANRRHYILRFELGIVELLLLCFLLYGALSTMGSCPRVTDHVEAFMLQSTAGHLLLILLGVFVYYLADFFCYIKLSTMIAWNSSERARPYYFGKLDFAYSLGISAGLMYAGCCLFLAGAMRLCRILPLSNQQHGNVTWAFLLREPLVIALPLLVGLERSLPDRIAEFVEMLRPFIV</sequence>
<comment type="caution">
    <text evidence="1">The sequence shown here is derived from an EMBL/GenBank/DDBJ whole genome shotgun (WGS) entry which is preliminary data.</text>
</comment>
<organism evidence="1 2">
    <name type="scientific">Zarea fungicola</name>
    <dbReference type="NCBI Taxonomy" id="93591"/>
    <lineage>
        <taxon>Eukaryota</taxon>
        <taxon>Fungi</taxon>
        <taxon>Dikarya</taxon>
        <taxon>Ascomycota</taxon>
        <taxon>Pezizomycotina</taxon>
        <taxon>Sordariomycetes</taxon>
        <taxon>Hypocreomycetidae</taxon>
        <taxon>Hypocreales</taxon>
        <taxon>Cordycipitaceae</taxon>
        <taxon>Zarea</taxon>
    </lineage>
</organism>
<gene>
    <name evidence="1" type="ORF">NQ176_g9941</name>
</gene>
<accession>A0ACC1MJ92</accession>
<evidence type="ECO:0000313" key="1">
    <source>
        <dbReference type="EMBL" id="KAJ2966865.1"/>
    </source>
</evidence>
<proteinExistence type="predicted"/>
<keyword evidence="2" id="KW-1185">Reference proteome</keyword>
<dbReference type="EMBL" id="JANJQO010002487">
    <property type="protein sequence ID" value="KAJ2966865.1"/>
    <property type="molecule type" value="Genomic_DNA"/>
</dbReference>
<evidence type="ECO:0000313" key="2">
    <source>
        <dbReference type="Proteomes" id="UP001143910"/>
    </source>
</evidence>
<name>A0ACC1MJ92_9HYPO</name>
<dbReference type="Proteomes" id="UP001143910">
    <property type="component" value="Unassembled WGS sequence"/>
</dbReference>